<accession>A0ACA9MEE2</accession>
<dbReference type="EMBL" id="CAJVPT010012235">
    <property type="protein sequence ID" value="CAG8585737.1"/>
    <property type="molecule type" value="Genomic_DNA"/>
</dbReference>
<gene>
    <name evidence="1" type="ORF">ACOLOM_LOCUS6132</name>
</gene>
<evidence type="ECO:0000313" key="1">
    <source>
        <dbReference type="EMBL" id="CAG8585737.1"/>
    </source>
</evidence>
<protein>
    <submittedName>
        <fullName evidence="1">14518_t:CDS:1</fullName>
    </submittedName>
</protein>
<comment type="caution">
    <text evidence="1">The sequence shown here is derived from an EMBL/GenBank/DDBJ whole genome shotgun (WGS) entry which is preliminary data.</text>
</comment>
<sequence length="511" mass="57410">MPPRVKVNFHYDIGSSYSYFAYEILLRYEKLWNIDLQLTPILLGGLVICLTITNHLYVTIVDTLISVGIEQGYTESITGNTSHGPEFPGNTFMVMRMLRYLKDILPPEKFKAATRHYFRENFVVNTALSSPSFITSLSPSILSPEEMKDALIKFKDKSVTDAMKAEAAALVQDFGAYIPGLGHSTQTLTTTTPLNKMPPRVKINFHYDIGSSYSYIAYEILLRYEKLWNVDLQLTPILLGGVFQLTGNTSPAASAYKAAHMLNDLRRVSAETQGPEFPGNTFLVMRMLRYLKDVLPPEKFKAATTHYFVSNRACKFRLSSDIVIVMGSVVQRENFVVNTALSSPSFITSLPSSILSKQEMEEALLKFKDKSVSNAMKAESTALVQEYGAFGFPWIVVTRNPTAINPAADGDSTACFFGSDRFANIAWWCVLFSHILTHSPHSLLLYHETGSDQNTLGWDQYLPRLISELGIEISSETLIKDCETNLSMCQSYSIQFCENELQGLHIHIMRH</sequence>
<reference evidence="1" key="1">
    <citation type="submission" date="2021-06" db="EMBL/GenBank/DDBJ databases">
        <authorList>
            <person name="Kallberg Y."/>
            <person name="Tangrot J."/>
            <person name="Rosling A."/>
        </authorList>
    </citation>
    <scope>NUCLEOTIDE SEQUENCE</scope>
    <source>
        <strain evidence="1">CL356</strain>
    </source>
</reference>
<evidence type="ECO:0000313" key="2">
    <source>
        <dbReference type="Proteomes" id="UP000789525"/>
    </source>
</evidence>
<dbReference type="Proteomes" id="UP000789525">
    <property type="component" value="Unassembled WGS sequence"/>
</dbReference>
<organism evidence="1 2">
    <name type="scientific">Acaulospora colombiana</name>
    <dbReference type="NCBI Taxonomy" id="27376"/>
    <lineage>
        <taxon>Eukaryota</taxon>
        <taxon>Fungi</taxon>
        <taxon>Fungi incertae sedis</taxon>
        <taxon>Mucoromycota</taxon>
        <taxon>Glomeromycotina</taxon>
        <taxon>Glomeromycetes</taxon>
        <taxon>Diversisporales</taxon>
        <taxon>Acaulosporaceae</taxon>
        <taxon>Acaulospora</taxon>
    </lineage>
</organism>
<name>A0ACA9MEE2_9GLOM</name>
<proteinExistence type="predicted"/>
<keyword evidence="2" id="KW-1185">Reference proteome</keyword>